<protein>
    <recommendedName>
        <fullName evidence="3">Nucleoid-associated protein</fullName>
    </recommendedName>
</protein>
<dbReference type="EMBL" id="ASWJ01000002">
    <property type="protein sequence ID" value="EOW87559.1"/>
    <property type="molecule type" value="Genomic_DNA"/>
</dbReference>
<name>S0KNC0_9ENTE</name>
<gene>
    <name evidence="1" type="ORF">I568_00224</name>
</gene>
<proteinExistence type="predicted"/>
<dbReference type="STRING" id="1121865.OMW_00983"/>
<dbReference type="Pfam" id="PF04245">
    <property type="entry name" value="NA37"/>
    <property type="match status" value="1"/>
</dbReference>
<comment type="caution">
    <text evidence="1">The sequence shown here is derived from an EMBL/GenBank/DDBJ whole genome shotgun (WGS) entry which is preliminary data.</text>
</comment>
<dbReference type="OrthoDB" id="3171075at2"/>
<evidence type="ECO:0000313" key="2">
    <source>
        <dbReference type="Proteomes" id="UP000014113"/>
    </source>
</evidence>
<reference evidence="1 2" key="1">
    <citation type="submission" date="2013-03" db="EMBL/GenBank/DDBJ databases">
        <title>The Genome Sequence of Enterococcus columbae ATCC_51263 (PacBio/Illumina hybrid assembly).</title>
        <authorList>
            <consortium name="The Broad Institute Genomics Platform"/>
            <consortium name="The Broad Institute Genome Sequencing Center for Infectious Disease"/>
            <person name="Earl A."/>
            <person name="Russ C."/>
            <person name="Gilmore M."/>
            <person name="Surin D."/>
            <person name="Walker B."/>
            <person name="Young S."/>
            <person name="Zeng Q."/>
            <person name="Gargeya S."/>
            <person name="Fitzgerald M."/>
            <person name="Haas B."/>
            <person name="Abouelleil A."/>
            <person name="Allen A.W."/>
            <person name="Alvarado L."/>
            <person name="Arachchi H.M."/>
            <person name="Berlin A.M."/>
            <person name="Chapman S.B."/>
            <person name="Gainer-Dewar J."/>
            <person name="Goldberg J."/>
            <person name="Griggs A."/>
            <person name="Gujja S."/>
            <person name="Hansen M."/>
            <person name="Howarth C."/>
            <person name="Imamovic A."/>
            <person name="Ireland A."/>
            <person name="Larimer J."/>
            <person name="McCowan C."/>
            <person name="Murphy C."/>
            <person name="Pearson M."/>
            <person name="Poon T.W."/>
            <person name="Priest M."/>
            <person name="Roberts A."/>
            <person name="Saif S."/>
            <person name="Shea T."/>
            <person name="Sisk P."/>
            <person name="Sykes S."/>
            <person name="Wortman J."/>
            <person name="Nusbaum C."/>
            <person name="Birren B."/>
        </authorList>
    </citation>
    <scope>NUCLEOTIDE SEQUENCE [LARGE SCALE GENOMIC DNA]</scope>
    <source>
        <strain evidence="1 2">ATCC 51263</strain>
    </source>
</reference>
<organism evidence="1 2">
    <name type="scientific">Enterococcus columbae DSM 7374 = ATCC 51263</name>
    <dbReference type="NCBI Taxonomy" id="1121865"/>
    <lineage>
        <taxon>Bacteria</taxon>
        <taxon>Bacillati</taxon>
        <taxon>Bacillota</taxon>
        <taxon>Bacilli</taxon>
        <taxon>Lactobacillales</taxon>
        <taxon>Enterococcaceae</taxon>
        <taxon>Enterococcus</taxon>
    </lineage>
</organism>
<dbReference type="Proteomes" id="UP000014113">
    <property type="component" value="Unassembled WGS sequence"/>
</dbReference>
<dbReference type="RefSeq" id="WP_016183143.1">
    <property type="nucleotide sequence ID" value="NZ_JXKI01000016.1"/>
</dbReference>
<accession>S0KNC0</accession>
<dbReference type="GO" id="GO:0009295">
    <property type="term" value="C:nucleoid"/>
    <property type="evidence" value="ECO:0007669"/>
    <property type="project" value="InterPro"/>
</dbReference>
<dbReference type="PATRIC" id="fig|1121865.3.peg.972"/>
<evidence type="ECO:0008006" key="3">
    <source>
        <dbReference type="Google" id="ProtNLM"/>
    </source>
</evidence>
<dbReference type="InterPro" id="IPR007358">
    <property type="entry name" value="Nucleoid_associated_NdpA"/>
</dbReference>
<dbReference type="eggNOG" id="COG3081">
    <property type="taxonomic scope" value="Bacteria"/>
</dbReference>
<keyword evidence="2" id="KW-1185">Reference proteome</keyword>
<sequence>MFTIYLKEAILHIIDRQTGDPVLSEVPLDLANDYIREYIEKKIQKLSSPQTKAGMLAPDSAVAQLLNTYGEQFIELSHHLVNKWYEAYQQSEEAPSCDIIIAKYEIDTIPYLAFLKINFAEGYTHFVESQDQGVENKLILHRAILANKSQKVDEGVLIQLLNYEFQLIEKKYLFSGEKKSYFSTAFIEQVPAASLEENVRVIKQVASKIGKDFDEANFQVVADVKQAVAQSIEENGYIEPEKIAKEVFKENITAQLAFQEQVAEKGITSQVPMISQVKEISEKKYSKQKLVLSNGIELIIPMDVYRDPSKLEFINQPDGTISVTIKNIEDISAKL</sequence>
<dbReference type="AlphaFoldDB" id="S0KNC0"/>
<evidence type="ECO:0000313" key="1">
    <source>
        <dbReference type="EMBL" id="EOW87559.1"/>
    </source>
</evidence>